<accession>A0A812BZB9</accession>
<feature type="transmembrane region" description="Helical" evidence="1">
    <location>
        <begin position="105"/>
        <end position="127"/>
    </location>
</feature>
<keyword evidence="1" id="KW-0812">Transmembrane</keyword>
<feature type="transmembrane region" description="Helical" evidence="1">
    <location>
        <begin position="319"/>
        <end position="339"/>
    </location>
</feature>
<keyword evidence="1" id="KW-1133">Transmembrane helix</keyword>
<feature type="transmembrane region" description="Helical" evidence="1">
    <location>
        <begin position="376"/>
        <end position="400"/>
    </location>
</feature>
<protein>
    <submittedName>
        <fullName evidence="2">Uncharacterized protein</fullName>
    </submittedName>
</protein>
<keyword evidence="1" id="KW-0472">Membrane</keyword>
<reference evidence="2" key="1">
    <citation type="submission" date="2021-01" db="EMBL/GenBank/DDBJ databases">
        <authorList>
            <person name="Li R."/>
            <person name="Bekaert M."/>
        </authorList>
    </citation>
    <scope>NUCLEOTIDE SEQUENCE</scope>
    <source>
        <strain evidence="2">Farmed</strain>
    </source>
</reference>
<sequence length="403" mass="46285">MGLLEDSNSDFCLLIYCPCLLSSSSSFCLFVPLISLLWALLRIPTLTSVFLFIVFFFCHNSSSSLLPFFPSHFLMFIFLLPFCPFTDIFMGLLRIPTLLPLHFSLLLLSPFNLLHNVASFCLFAFSLAHSHNVFLLPFVRASSFILFFFTFDSNSSSSSLFLVLLLPLLILSFLLPPFQSFHSYYGLLRIPTPTSFCLLFISLFPTVIILLPSAFFHQPSAFCFLFPLPFFILSLIPTLTSSTPFLFFFFFFISSSFFFFISFDFCFRPPTSSSNSHFSLSFIYLLLAHCHLLLLLLPFVLLLTFYGPTFSNSSICLPFISFFLLLYPSFSSFSLHLILPYNPTEDSFSHFLLLLLTFFLFFFFLFSLFFSSPLSFLFLLPSPFLSSTSSSFLLLFFFFFPSL</sequence>
<evidence type="ECO:0000313" key="2">
    <source>
        <dbReference type="EMBL" id="CAE1247060.1"/>
    </source>
</evidence>
<feature type="transmembrane region" description="Helical" evidence="1">
    <location>
        <begin position="158"/>
        <end position="178"/>
    </location>
</feature>
<dbReference type="Proteomes" id="UP000597762">
    <property type="component" value="Unassembled WGS sequence"/>
</dbReference>
<feature type="transmembrane region" description="Helical" evidence="1">
    <location>
        <begin position="13"/>
        <end position="41"/>
    </location>
</feature>
<organism evidence="2 3">
    <name type="scientific">Acanthosepion pharaonis</name>
    <name type="common">Pharaoh cuttlefish</name>
    <name type="synonym">Sepia pharaonis</name>
    <dbReference type="NCBI Taxonomy" id="158019"/>
    <lineage>
        <taxon>Eukaryota</taxon>
        <taxon>Metazoa</taxon>
        <taxon>Spiralia</taxon>
        <taxon>Lophotrochozoa</taxon>
        <taxon>Mollusca</taxon>
        <taxon>Cephalopoda</taxon>
        <taxon>Coleoidea</taxon>
        <taxon>Decapodiformes</taxon>
        <taxon>Sepiida</taxon>
        <taxon>Sepiina</taxon>
        <taxon>Sepiidae</taxon>
        <taxon>Acanthosepion</taxon>
    </lineage>
</organism>
<evidence type="ECO:0000313" key="3">
    <source>
        <dbReference type="Proteomes" id="UP000597762"/>
    </source>
</evidence>
<feature type="transmembrane region" description="Helical" evidence="1">
    <location>
        <begin position="279"/>
        <end position="307"/>
    </location>
</feature>
<feature type="transmembrane region" description="Helical" evidence="1">
    <location>
        <begin position="48"/>
        <end position="66"/>
    </location>
</feature>
<feature type="transmembrane region" description="Helical" evidence="1">
    <location>
        <begin position="351"/>
        <end position="370"/>
    </location>
</feature>
<name>A0A812BZB9_ACAPH</name>
<dbReference type="AlphaFoldDB" id="A0A812BZB9"/>
<dbReference type="EMBL" id="CAHIKZ030000964">
    <property type="protein sequence ID" value="CAE1247060.1"/>
    <property type="molecule type" value="Genomic_DNA"/>
</dbReference>
<keyword evidence="3" id="KW-1185">Reference proteome</keyword>
<comment type="caution">
    <text evidence="2">The sequence shown here is derived from an EMBL/GenBank/DDBJ whole genome shotgun (WGS) entry which is preliminary data.</text>
</comment>
<evidence type="ECO:0000256" key="1">
    <source>
        <dbReference type="SAM" id="Phobius"/>
    </source>
</evidence>
<feature type="transmembrane region" description="Helical" evidence="1">
    <location>
        <begin position="245"/>
        <end position="267"/>
    </location>
</feature>
<proteinExistence type="predicted"/>
<gene>
    <name evidence="2" type="ORF">SPHA_25451</name>
</gene>
<feature type="transmembrane region" description="Helical" evidence="1">
    <location>
        <begin position="190"/>
        <end position="210"/>
    </location>
</feature>
<feature type="transmembrane region" description="Helical" evidence="1">
    <location>
        <begin position="72"/>
        <end position="93"/>
    </location>
</feature>
<feature type="transmembrane region" description="Helical" evidence="1">
    <location>
        <begin position="222"/>
        <end position="239"/>
    </location>
</feature>
<feature type="transmembrane region" description="Helical" evidence="1">
    <location>
        <begin position="133"/>
        <end position="151"/>
    </location>
</feature>